<feature type="binding site" evidence="10">
    <location>
        <begin position="153"/>
        <end position="156"/>
    </location>
    <ligand>
        <name>substrate</name>
    </ligand>
</feature>
<dbReference type="NCBIfam" id="NF011397">
    <property type="entry name" value="PRK14822.1"/>
    <property type="match status" value="1"/>
</dbReference>
<comment type="caution">
    <text evidence="12">The sequence shown here is derived from an EMBL/GenBank/DDBJ whole genome shotgun (WGS) entry which is preliminary data.</text>
</comment>
<comment type="similarity">
    <text evidence="1 10 11">Belongs to the HAM1 NTPase family.</text>
</comment>
<evidence type="ECO:0000256" key="2">
    <source>
        <dbReference type="ARBA" id="ARBA00011738"/>
    </source>
</evidence>
<evidence type="ECO:0000256" key="9">
    <source>
        <dbReference type="ARBA" id="ARBA00052017"/>
    </source>
</evidence>
<dbReference type="GO" id="GO:0035870">
    <property type="term" value="F:dITP diphosphatase activity"/>
    <property type="evidence" value="ECO:0007669"/>
    <property type="project" value="UniProtKB-UniRule"/>
</dbReference>
<evidence type="ECO:0000256" key="3">
    <source>
        <dbReference type="ARBA" id="ARBA00022723"/>
    </source>
</evidence>
<comment type="function">
    <text evidence="10">Pyrophosphatase that catalyzes the hydrolysis of nucleoside triphosphates to their monophosphate derivatives, with a high preference for the non-canonical purine nucleotides XTP (xanthosine triphosphate), dITP (deoxyinosine triphosphate) and ITP. Seems to function as a house-cleaning enzyme that removes non-canonical purine nucleotides from the nucleotide pool, thus preventing their incorporation into DNA/RNA and avoiding chromosomal lesions.</text>
</comment>
<dbReference type="InterPro" id="IPR029001">
    <property type="entry name" value="ITPase-like_fam"/>
</dbReference>
<comment type="catalytic activity">
    <reaction evidence="10">
        <text>ITP + H2O = IMP + diphosphate + H(+)</text>
        <dbReference type="Rhea" id="RHEA:29399"/>
        <dbReference type="ChEBI" id="CHEBI:15377"/>
        <dbReference type="ChEBI" id="CHEBI:15378"/>
        <dbReference type="ChEBI" id="CHEBI:33019"/>
        <dbReference type="ChEBI" id="CHEBI:58053"/>
        <dbReference type="ChEBI" id="CHEBI:61402"/>
        <dbReference type="EC" id="3.6.1.66"/>
    </reaction>
</comment>
<name>A0A7X6DL54_9BACT</name>
<evidence type="ECO:0000256" key="7">
    <source>
        <dbReference type="ARBA" id="ARBA00023080"/>
    </source>
</evidence>
<feature type="binding site" evidence="10">
    <location>
        <position position="176"/>
    </location>
    <ligand>
        <name>substrate</name>
    </ligand>
</feature>
<keyword evidence="5 10" id="KW-0378">Hydrolase</keyword>
<comment type="cofactor">
    <cofactor evidence="10">
        <name>Mg(2+)</name>
        <dbReference type="ChEBI" id="CHEBI:18420"/>
    </cofactor>
    <text evidence="10">Binds 1 Mg(2+) ion per subunit.</text>
</comment>
<dbReference type="FunFam" id="3.90.950.10:FF:000001">
    <property type="entry name" value="dITP/XTP pyrophosphatase"/>
    <property type="match status" value="1"/>
</dbReference>
<dbReference type="GO" id="GO:0036222">
    <property type="term" value="F:XTP diphosphatase activity"/>
    <property type="evidence" value="ECO:0007669"/>
    <property type="project" value="UniProtKB-UniRule"/>
</dbReference>
<dbReference type="HAMAP" id="MF_01405">
    <property type="entry name" value="Non_canon_purine_NTPase"/>
    <property type="match status" value="1"/>
</dbReference>
<feature type="active site" description="Proton acceptor" evidence="10">
    <location>
        <position position="70"/>
    </location>
</feature>
<dbReference type="PANTHER" id="PTHR11067:SF9">
    <property type="entry name" value="INOSINE TRIPHOSPHATE PYROPHOSPHATASE"/>
    <property type="match status" value="1"/>
</dbReference>
<feature type="binding site" evidence="10">
    <location>
        <position position="71"/>
    </location>
    <ligand>
        <name>substrate</name>
    </ligand>
</feature>
<dbReference type="GO" id="GO:0005829">
    <property type="term" value="C:cytosol"/>
    <property type="evidence" value="ECO:0007669"/>
    <property type="project" value="TreeGrafter"/>
</dbReference>
<dbReference type="Pfam" id="PF01725">
    <property type="entry name" value="Ham1p_like"/>
    <property type="match status" value="1"/>
</dbReference>
<evidence type="ECO:0000256" key="4">
    <source>
        <dbReference type="ARBA" id="ARBA00022741"/>
    </source>
</evidence>
<evidence type="ECO:0000256" key="10">
    <source>
        <dbReference type="HAMAP-Rule" id="MF_01405"/>
    </source>
</evidence>
<dbReference type="GO" id="GO:0017111">
    <property type="term" value="F:ribonucleoside triphosphate phosphatase activity"/>
    <property type="evidence" value="ECO:0007669"/>
    <property type="project" value="InterPro"/>
</dbReference>
<keyword evidence="6 10" id="KW-0460">Magnesium</keyword>
<evidence type="ECO:0000313" key="12">
    <source>
        <dbReference type="EMBL" id="NKE69181.1"/>
    </source>
</evidence>
<keyword evidence="3 10" id="KW-0479">Metal-binding</keyword>
<dbReference type="Proteomes" id="UP000534783">
    <property type="component" value="Unassembled WGS sequence"/>
</dbReference>
<reference evidence="12 13" key="1">
    <citation type="journal article" date="2020" name="Nature">
        <title>Bacterial chemolithoautotrophy via manganese oxidation.</title>
        <authorList>
            <person name="Yu H."/>
            <person name="Leadbetter J.R."/>
        </authorList>
    </citation>
    <scope>NUCLEOTIDE SEQUENCE [LARGE SCALE GENOMIC DNA]</scope>
    <source>
        <strain evidence="12 13">Mn-1</strain>
    </source>
</reference>
<comment type="catalytic activity">
    <reaction evidence="9 10">
        <text>XTP + H2O = XMP + diphosphate + H(+)</text>
        <dbReference type="Rhea" id="RHEA:28610"/>
        <dbReference type="ChEBI" id="CHEBI:15377"/>
        <dbReference type="ChEBI" id="CHEBI:15378"/>
        <dbReference type="ChEBI" id="CHEBI:33019"/>
        <dbReference type="ChEBI" id="CHEBI:57464"/>
        <dbReference type="ChEBI" id="CHEBI:61314"/>
        <dbReference type="EC" id="3.6.1.66"/>
    </reaction>
</comment>
<dbReference type="SUPFAM" id="SSF52972">
    <property type="entry name" value="ITPase-like"/>
    <property type="match status" value="1"/>
</dbReference>
<dbReference type="GO" id="GO:0046872">
    <property type="term" value="F:metal ion binding"/>
    <property type="evidence" value="ECO:0007669"/>
    <property type="project" value="UniProtKB-KW"/>
</dbReference>
<dbReference type="PANTHER" id="PTHR11067">
    <property type="entry name" value="INOSINE TRIPHOSPHATE PYROPHOSPHATASE/HAM1 PROTEIN"/>
    <property type="match status" value="1"/>
</dbReference>
<keyword evidence="4 10" id="KW-0547">Nucleotide-binding</keyword>
<comment type="caution">
    <text evidence="10">Lacks conserved residue(s) required for the propagation of feature annotation.</text>
</comment>
<dbReference type="EC" id="3.6.1.66" evidence="10"/>
<accession>A0A7X6DL54</accession>
<proteinExistence type="inferred from homology"/>
<dbReference type="GO" id="GO:0009146">
    <property type="term" value="P:purine nucleoside triphosphate catabolic process"/>
    <property type="evidence" value="ECO:0007669"/>
    <property type="project" value="UniProtKB-UniRule"/>
</dbReference>
<dbReference type="AlphaFoldDB" id="A0A7X6DL54"/>
<comment type="catalytic activity">
    <reaction evidence="8 10">
        <text>dITP + H2O = dIMP + diphosphate + H(+)</text>
        <dbReference type="Rhea" id="RHEA:28342"/>
        <dbReference type="ChEBI" id="CHEBI:15377"/>
        <dbReference type="ChEBI" id="CHEBI:15378"/>
        <dbReference type="ChEBI" id="CHEBI:33019"/>
        <dbReference type="ChEBI" id="CHEBI:61194"/>
        <dbReference type="ChEBI" id="CHEBI:61382"/>
        <dbReference type="EC" id="3.6.1.66"/>
    </reaction>
</comment>
<dbReference type="InterPro" id="IPR002637">
    <property type="entry name" value="RdgB/HAM1"/>
</dbReference>
<dbReference type="Gene3D" id="3.90.950.10">
    <property type="match status" value="1"/>
</dbReference>
<comment type="subunit">
    <text evidence="2 10">Homodimer.</text>
</comment>
<gene>
    <name evidence="12" type="ORF">MNODULE_00240</name>
</gene>
<dbReference type="RefSeq" id="WP_168057501.1">
    <property type="nucleotide sequence ID" value="NZ_VTOW01000001.1"/>
</dbReference>
<dbReference type="GO" id="GO:0000166">
    <property type="term" value="F:nucleotide binding"/>
    <property type="evidence" value="ECO:0007669"/>
    <property type="project" value="UniProtKB-KW"/>
</dbReference>
<feature type="binding site" evidence="10">
    <location>
        <begin position="7"/>
        <end position="12"/>
    </location>
    <ligand>
        <name>substrate</name>
    </ligand>
</feature>
<evidence type="ECO:0000256" key="6">
    <source>
        <dbReference type="ARBA" id="ARBA00022842"/>
    </source>
</evidence>
<evidence type="ECO:0000256" key="1">
    <source>
        <dbReference type="ARBA" id="ARBA00008023"/>
    </source>
</evidence>
<keyword evidence="13" id="KW-1185">Reference proteome</keyword>
<protein>
    <recommendedName>
        <fullName evidence="10">dITP/XTP pyrophosphatase</fullName>
        <ecNumber evidence="10">3.6.1.66</ecNumber>
    </recommendedName>
    <alternativeName>
        <fullName evidence="10">Non-canonical purine NTP pyrophosphatase</fullName>
    </alternativeName>
    <alternativeName>
        <fullName evidence="10">Non-standard purine NTP pyrophosphatase</fullName>
    </alternativeName>
    <alternativeName>
        <fullName evidence="10">Nucleoside-triphosphate diphosphatase</fullName>
    </alternativeName>
    <alternativeName>
        <fullName evidence="10">Nucleoside-triphosphate pyrophosphatase</fullName>
        <shortName evidence="10">NTPase</shortName>
    </alternativeName>
</protein>
<keyword evidence="7 10" id="KW-0546">Nucleotide metabolism</keyword>
<dbReference type="EMBL" id="VTOW01000001">
    <property type="protein sequence ID" value="NKE69181.1"/>
    <property type="molecule type" value="Genomic_DNA"/>
</dbReference>
<feature type="binding site" evidence="10">
    <location>
        <position position="70"/>
    </location>
    <ligand>
        <name>Mg(2+)</name>
        <dbReference type="ChEBI" id="CHEBI:18420"/>
    </ligand>
</feature>
<evidence type="ECO:0000256" key="8">
    <source>
        <dbReference type="ARBA" id="ARBA00051875"/>
    </source>
</evidence>
<evidence type="ECO:0000313" key="13">
    <source>
        <dbReference type="Proteomes" id="UP000534783"/>
    </source>
</evidence>
<dbReference type="GO" id="GO:0009117">
    <property type="term" value="P:nucleotide metabolic process"/>
    <property type="evidence" value="ECO:0007669"/>
    <property type="project" value="UniProtKB-KW"/>
</dbReference>
<evidence type="ECO:0000256" key="11">
    <source>
        <dbReference type="RuleBase" id="RU003781"/>
    </source>
</evidence>
<dbReference type="InterPro" id="IPR020922">
    <property type="entry name" value="dITP/XTP_pyrophosphatase"/>
</dbReference>
<dbReference type="GO" id="GO:0036220">
    <property type="term" value="F:ITP diphosphatase activity"/>
    <property type="evidence" value="ECO:0007669"/>
    <property type="project" value="UniProtKB-UniRule"/>
</dbReference>
<dbReference type="CDD" id="cd00515">
    <property type="entry name" value="HAM1"/>
    <property type="match status" value="1"/>
</dbReference>
<feature type="binding site" evidence="10">
    <location>
        <begin position="181"/>
        <end position="182"/>
    </location>
    <ligand>
        <name>substrate</name>
    </ligand>
</feature>
<sequence length="198" mass="21478">MVLVIATENKHKGEELASILRQEMEIDVRTLADFPGVKLPPETGSTYRENAVQKALAAARATGHWAMGDDSGMEVEALGGAPGLYSARFAGEGVTYADNRKKVLDLLGDRPDDQRTARFLCTIALASPEGKVEVVEGRCEGRITRRDVGEGGFGYDPIFFLPAYNKTFAELSPEEKNRISHRGSAVRAAIPLLKKTAS</sequence>
<evidence type="ECO:0000256" key="5">
    <source>
        <dbReference type="ARBA" id="ARBA00022801"/>
    </source>
</evidence>
<organism evidence="12 13">
    <name type="scientific">Candidatus Manganitrophus noduliformans</name>
    <dbReference type="NCBI Taxonomy" id="2606439"/>
    <lineage>
        <taxon>Bacteria</taxon>
        <taxon>Pseudomonadati</taxon>
        <taxon>Nitrospirota</taxon>
        <taxon>Nitrospiria</taxon>
        <taxon>Candidatus Troglogloeales</taxon>
        <taxon>Candidatus Manganitrophaceae</taxon>
        <taxon>Candidatus Manganitrophus</taxon>
    </lineage>
</organism>
<dbReference type="NCBIfam" id="TIGR00042">
    <property type="entry name" value="RdgB/HAM1 family non-canonical purine NTP pyrophosphatase"/>
    <property type="match status" value="1"/>
</dbReference>